<keyword evidence="3 6" id="KW-0731">Sigma factor</keyword>
<dbReference type="InterPro" id="IPR013249">
    <property type="entry name" value="RNA_pol_sigma70_r4_t2"/>
</dbReference>
<dbReference type="InterPro" id="IPR014284">
    <property type="entry name" value="RNA_pol_sigma-70_dom"/>
</dbReference>
<evidence type="ECO:0000313" key="11">
    <source>
        <dbReference type="Proteomes" id="UP000588098"/>
    </source>
</evidence>
<dbReference type="EMBL" id="JACHJL010000023">
    <property type="protein sequence ID" value="MBB5939430.1"/>
    <property type="molecule type" value="Genomic_DNA"/>
</dbReference>
<dbReference type="Pfam" id="PF04542">
    <property type="entry name" value="Sigma70_r2"/>
    <property type="match status" value="1"/>
</dbReference>
<dbReference type="NCBIfam" id="TIGR02983">
    <property type="entry name" value="SigE-fam_strep"/>
    <property type="match status" value="1"/>
</dbReference>
<evidence type="ECO:0000259" key="9">
    <source>
        <dbReference type="Pfam" id="PF08281"/>
    </source>
</evidence>
<dbReference type="GO" id="GO:0016987">
    <property type="term" value="F:sigma factor activity"/>
    <property type="evidence" value="ECO:0007669"/>
    <property type="project" value="UniProtKB-KW"/>
</dbReference>
<keyword evidence="11" id="KW-1185">Reference proteome</keyword>
<dbReference type="PROSITE" id="PS01063">
    <property type="entry name" value="SIGMA70_ECF"/>
    <property type="match status" value="1"/>
</dbReference>
<name>A0A7W9QFQ6_9ACTN</name>
<protein>
    <recommendedName>
        <fullName evidence="6">RNA polymerase sigma factor</fullName>
    </recommendedName>
</protein>
<dbReference type="InterPro" id="IPR039425">
    <property type="entry name" value="RNA_pol_sigma-70-like"/>
</dbReference>
<dbReference type="GO" id="GO:0006950">
    <property type="term" value="P:response to stress"/>
    <property type="evidence" value="ECO:0007669"/>
    <property type="project" value="UniProtKB-ARBA"/>
</dbReference>
<gene>
    <name evidence="10" type="ORF">FHS42_006524</name>
</gene>
<feature type="compositionally biased region" description="Polar residues" evidence="7">
    <location>
        <begin position="198"/>
        <end position="217"/>
    </location>
</feature>
<feature type="compositionally biased region" description="Low complexity" evidence="7">
    <location>
        <begin position="238"/>
        <end position="258"/>
    </location>
</feature>
<dbReference type="SUPFAM" id="SSF88946">
    <property type="entry name" value="Sigma2 domain of RNA polymerase sigma factors"/>
    <property type="match status" value="1"/>
</dbReference>
<feature type="domain" description="RNA polymerase sigma-70 region 2" evidence="8">
    <location>
        <begin position="15"/>
        <end position="79"/>
    </location>
</feature>
<reference evidence="10 11" key="1">
    <citation type="submission" date="2020-08" db="EMBL/GenBank/DDBJ databases">
        <title>Genomic Encyclopedia of Type Strains, Phase III (KMG-III): the genomes of soil and plant-associated and newly described type strains.</title>
        <authorList>
            <person name="Whitman W."/>
        </authorList>
    </citation>
    <scope>NUCLEOTIDE SEQUENCE [LARGE SCALE GENOMIC DNA]</scope>
    <source>
        <strain evidence="10 11">CECT 8305</strain>
    </source>
</reference>
<feature type="domain" description="RNA polymerase sigma factor 70 region 4 type 2" evidence="9">
    <location>
        <begin position="104"/>
        <end position="156"/>
    </location>
</feature>
<dbReference type="PANTHER" id="PTHR43133:SF50">
    <property type="entry name" value="ECF RNA POLYMERASE SIGMA FACTOR SIGM"/>
    <property type="match status" value="1"/>
</dbReference>
<dbReference type="PANTHER" id="PTHR43133">
    <property type="entry name" value="RNA POLYMERASE ECF-TYPE SIGMA FACTO"/>
    <property type="match status" value="1"/>
</dbReference>
<proteinExistence type="inferred from homology"/>
<feature type="region of interest" description="Disordered" evidence="7">
    <location>
        <begin position="174"/>
        <end position="347"/>
    </location>
</feature>
<dbReference type="InterPro" id="IPR013324">
    <property type="entry name" value="RNA_pol_sigma_r3/r4-like"/>
</dbReference>
<comment type="similarity">
    <text evidence="1 6">Belongs to the sigma-70 factor family. ECF subfamily.</text>
</comment>
<evidence type="ECO:0000256" key="2">
    <source>
        <dbReference type="ARBA" id="ARBA00023015"/>
    </source>
</evidence>
<dbReference type="Pfam" id="PF08281">
    <property type="entry name" value="Sigma70_r4_2"/>
    <property type="match status" value="1"/>
</dbReference>
<evidence type="ECO:0000259" key="8">
    <source>
        <dbReference type="Pfam" id="PF04542"/>
    </source>
</evidence>
<dbReference type="InterPro" id="IPR013325">
    <property type="entry name" value="RNA_pol_sigma_r2"/>
</dbReference>
<keyword evidence="5 6" id="KW-0804">Transcription</keyword>
<dbReference type="Gene3D" id="1.10.1740.10">
    <property type="match status" value="1"/>
</dbReference>
<keyword evidence="4 6" id="KW-0238">DNA-binding</keyword>
<dbReference type="InterPro" id="IPR036388">
    <property type="entry name" value="WH-like_DNA-bd_sf"/>
</dbReference>
<evidence type="ECO:0000256" key="6">
    <source>
        <dbReference type="RuleBase" id="RU000716"/>
    </source>
</evidence>
<dbReference type="GO" id="GO:0006352">
    <property type="term" value="P:DNA-templated transcription initiation"/>
    <property type="evidence" value="ECO:0007669"/>
    <property type="project" value="InterPro"/>
</dbReference>
<evidence type="ECO:0000256" key="5">
    <source>
        <dbReference type="ARBA" id="ARBA00023163"/>
    </source>
</evidence>
<evidence type="ECO:0000256" key="3">
    <source>
        <dbReference type="ARBA" id="ARBA00023082"/>
    </source>
</evidence>
<sequence>MASSGEVLDFEDYVRNRQDALLRSARRLVPDPIEAQDLLQTALVRTYGRWDGIADKSLADAYLRRVMINTRTEWWRARKLDEVPTEELPDARVEDGTEQHADRELLMDILSCLAPKQRSVVVLRHWEQMSTEETAEALGMSTGTVKSTLHRALARLRQELESRDLDAIALERAERQGRGCPSSDSGSADNVGIRAHGSSANARATGSAAQRTVSASAGANARVNGGPGVSARPKTSTPRIPAQAAPRIPAQASPRIAAHLSASVGGRRGVSTSANPLTSAAPLPGVVRQRQPQDQRSGRAPVLAVRADRDRRTVRTGAASNSGTGHEHGDRSEHSERHDRGQDRCAA</sequence>
<keyword evidence="2 6" id="KW-0805">Transcription regulation</keyword>
<dbReference type="SUPFAM" id="SSF88659">
    <property type="entry name" value="Sigma3 and sigma4 domains of RNA polymerase sigma factors"/>
    <property type="match status" value="1"/>
</dbReference>
<dbReference type="Proteomes" id="UP000588098">
    <property type="component" value="Unassembled WGS sequence"/>
</dbReference>
<evidence type="ECO:0000313" key="10">
    <source>
        <dbReference type="EMBL" id="MBB5939430.1"/>
    </source>
</evidence>
<dbReference type="NCBIfam" id="TIGR02937">
    <property type="entry name" value="sigma70-ECF"/>
    <property type="match status" value="1"/>
</dbReference>
<organism evidence="10 11">
    <name type="scientific">Streptomyces zagrosensis</name>
    <dbReference type="NCBI Taxonomy" id="1042984"/>
    <lineage>
        <taxon>Bacteria</taxon>
        <taxon>Bacillati</taxon>
        <taxon>Actinomycetota</taxon>
        <taxon>Actinomycetes</taxon>
        <taxon>Kitasatosporales</taxon>
        <taxon>Streptomycetaceae</taxon>
        <taxon>Streptomyces</taxon>
    </lineage>
</organism>
<dbReference type="Gene3D" id="1.10.10.10">
    <property type="entry name" value="Winged helix-like DNA-binding domain superfamily/Winged helix DNA-binding domain"/>
    <property type="match status" value="1"/>
</dbReference>
<dbReference type="InterPro" id="IPR014325">
    <property type="entry name" value="RNA_pol_sigma-E_actinobac"/>
</dbReference>
<evidence type="ECO:0000256" key="4">
    <source>
        <dbReference type="ARBA" id="ARBA00023125"/>
    </source>
</evidence>
<feature type="compositionally biased region" description="Basic and acidic residues" evidence="7">
    <location>
        <begin position="325"/>
        <end position="347"/>
    </location>
</feature>
<evidence type="ECO:0000256" key="1">
    <source>
        <dbReference type="ARBA" id="ARBA00010641"/>
    </source>
</evidence>
<evidence type="ECO:0000256" key="7">
    <source>
        <dbReference type="SAM" id="MobiDB-lite"/>
    </source>
</evidence>
<comment type="caution">
    <text evidence="10">The sequence shown here is derived from an EMBL/GenBank/DDBJ whole genome shotgun (WGS) entry which is preliminary data.</text>
</comment>
<dbReference type="CDD" id="cd06171">
    <property type="entry name" value="Sigma70_r4"/>
    <property type="match status" value="1"/>
</dbReference>
<dbReference type="InterPro" id="IPR000838">
    <property type="entry name" value="RNA_pol_sigma70_ECF_CS"/>
</dbReference>
<dbReference type="AlphaFoldDB" id="A0A7W9QFQ6"/>
<accession>A0A7W9QFQ6</accession>
<dbReference type="InterPro" id="IPR007627">
    <property type="entry name" value="RNA_pol_sigma70_r2"/>
</dbReference>
<dbReference type="GO" id="GO:0003677">
    <property type="term" value="F:DNA binding"/>
    <property type="evidence" value="ECO:0007669"/>
    <property type="project" value="UniProtKB-KW"/>
</dbReference>